<organism evidence="1 2">
    <name type="scientific">Bambusicola thoracicus</name>
    <name type="common">Chinese bamboo-partridge</name>
    <name type="synonym">Perdix thoracica</name>
    <dbReference type="NCBI Taxonomy" id="9083"/>
    <lineage>
        <taxon>Eukaryota</taxon>
        <taxon>Metazoa</taxon>
        <taxon>Chordata</taxon>
        <taxon>Craniata</taxon>
        <taxon>Vertebrata</taxon>
        <taxon>Euteleostomi</taxon>
        <taxon>Archelosauria</taxon>
        <taxon>Archosauria</taxon>
        <taxon>Dinosauria</taxon>
        <taxon>Saurischia</taxon>
        <taxon>Theropoda</taxon>
        <taxon>Coelurosauria</taxon>
        <taxon>Aves</taxon>
        <taxon>Neognathae</taxon>
        <taxon>Galloanserae</taxon>
        <taxon>Galliformes</taxon>
        <taxon>Phasianidae</taxon>
        <taxon>Perdicinae</taxon>
        <taxon>Bambusicola</taxon>
    </lineage>
</organism>
<gene>
    <name evidence="1" type="ORF">CIB84_008831</name>
</gene>
<evidence type="ECO:0000313" key="2">
    <source>
        <dbReference type="Proteomes" id="UP000237246"/>
    </source>
</evidence>
<dbReference type="AlphaFoldDB" id="A0A2P4STH4"/>
<dbReference type="EMBL" id="PPHD01023865">
    <property type="protein sequence ID" value="POI27418.1"/>
    <property type="molecule type" value="Genomic_DNA"/>
</dbReference>
<evidence type="ECO:0000313" key="1">
    <source>
        <dbReference type="EMBL" id="POI27418.1"/>
    </source>
</evidence>
<keyword evidence="2" id="KW-1185">Reference proteome</keyword>
<sequence length="123" mass="13164">MRSPPAAQWGLMSCSTLFGTGLERTSPDVMAAGTAIAVDQVCWYGTVIPWDLRLALPSPSAAASGTRLVCTFSAPSDFSEERPRTNGVPTQNQVSAQRGLSRPLISMTKSCEQTLLVSPIYIM</sequence>
<reference evidence="1 2" key="1">
    <citation type="submission" date="2018-01" db="EMBL/GenBank/DDBJ databases">
        <title>Comparison of the Chinese Bamboo Partridge and Red Junglefowl genome sequences highlights the importance of demography in genome evolution.</title>
        <authorList>
            <person name="Tiley G.P."/>
            <person name="Kimball R.T."/>
            <person name="Braun E.L."/>
            <person name="Burleigh J.G."/>
        </authorList>
    </citation>
    <scope>NUCLEOTIDE SEQUENCE [LARGE SCALE GENOMIC DNA]</scope>
    <source>
        <strain evidence="1">RTK389</strain>
        <tissue evidence="1">Blood</tissue>
    </source>
</reference>
<dbReference type="Proteomes" id="UP000237246">
    <property type="component" value="Unassembled WGS sequence"/>
</dbReference>
<comment type="caution">
    <text evidence="1">The sequence shown here is derived from an EMBL/GenBank/DDBJ whole genome shotgun (WGS) entry which is preliminary data.</text>
</comment>
<accession>A0A2P4STH4</accession>
<proteinExistence type="predicted"/>
<name>A0A2P4STH4_BAMTH</name>
<protein>
    <submittedName>
        <fullName evidence="1">Uncharacterized protein</fullName>
    </submittedName>
</protein>